<dbReference type="InterPro" id="IPR003660">
    <property type="entry name" value="HAMP_dom"/>
</dbReference>
<evidence type="ECO:0000256" key="11">
    <source>
        <dbReference type="SAM" id="Phobius"/>
    </source>
</evidence>
<evidence type="ECO:0000256" key="2">
    <source>
        <dbReference type="ARBA" id="ARBA00004370"/>
    </source>
</evidence>
<evidence type="ECO:0000313" key="14">
    <source>
        <dbReference type="EMBL" id="PQO46829.1"/>
    </source>
</evidence>
<evidence type="ECO:0000256" key="7">
    <source>
        <dbReference type="ARBA" id="ARBA00022777"/>
    </source>
</evidence>
<feature type="domain" description="Histidine kinase" evidence="12">
    <location>
        <begin position="245"/>
        <end position="461"/>
    </location>
</feature>
<dbReference type="SMART" id="SM00304">
    <property type="entry name" value="HAMP"/>
    <property type="match status" value="1"/>
</dbReference>
<dbReference type="SMART" id="SM00388">
    <property type="entry name" value="HisKA"/>
    <property type="match status" value="1"/>
</dbReference>
<dbReference type="PANTHER" id="PTHR45436:SF5">
    <property type="entry name" value="SENSOR HISTIDINE KINASE TRCS"/>
    <property type="match status" value="1"/>
</dbReference>
<keyword evidence="10 11" id="KW-0472">Membrane</keyword>
<dbReference type="CDD" id="cd00075">
    <property type="entry name" value="HATPase"/>
    <property type="match status" value="1"/>
</dbReference>
<sequence>MLSLPIRWRLTLWYSAALAVILLLFSSLLIVLSYQQLLARLDAELHEELREALVETELAQNRAEFDDNFLARFRDHGTFHFIVWDKNHAVVFTSSEITSDVTSHLAETPEGRDDVAVGTYRAMDGDYYRVASRLIAGPSGEYVVKTLTPLAPVISDIQTILALVAVLLPASLLLAFVVGYFLASRALAPVERIARVADTITISQLDQRIEVDNPHDELGRLAATLNRLIARLESAVDEIRRFTADASHELRTPLAILRSEAESALRKSRSSDEYQAALGIVVDEATRLGKLADQLLTLSRHDAGLGATRMDPVEIDPLVCDVVESLKRLADSRGIELTVQCDSQCVVHGSDIRLSQAFFNVLENAIKYSDRGDLVDVEVADRGEQVEVVIRDHGMGISAEHLDRIFERFYRVDPSRNSAIGGSGLGLAITKSIVTAHQGTIQVSSEAGKGTEVVMRFPCLPSRSERKTETDQVHDLPHA</sequence>
<keyword evidence="6 11" id="KW-0812">Transmembrane</keyword>
<evidence type="ECO:0000256" key="5">
    <source>
        <dbReference type="ARBA" id="ARBA00022679"/>
    </source>
</evidence>
<dbReference type="FunFam" id="1.10.287.130:FF:000001">
    <property type="entry name" value="Two-component sensor histidine kinase"/>
    <property type="match status" value="1"/>
</dbReference>
<feature type="transmembrane region" description="Helical" evidence="11">
    <location>
        <begin position="12"/>
        <end position="32"/>
    </location>
</feature>
<evidence type="ECO:0000256" key="1">
    <source>
        <dbReference type="ARBA" id="ARBA00000085"/>
    </source>
</evidence>
<keyword evidence="9" id="KW-0902">Two-component regulatory system</keyword>
<comment type="subcellular location">
    <subcellularLocation>
        <location evidence="2">Membrane</location>
    </subcellularLocation>
</comment>
<dbReference type="Pfam" id="PF00672">
    <property type="entry name" value="HAMP"/>
    <property type="match status" value="1"/>
</dbReference>
<dbReference type="SUPFAM" id="SSF55874">
    <property type="entry name" value="ATPase domain of HSP90 chaperone/DNA topoisomerase II/histidine kinase"/>
    <property type="match status" value="1"/>
</dbReference>
<dbReference type="GO" id="GO:0000155">
    <property type="term" value="F:phosphorelay sensor kinase activity"/>
    <property type="evidence" value="ECO:0007669"/>
    <property type="project" value="InterPro"/>
</dbReference>
<proteinExistence type="predicted"/>
<dbReference type="PROSITE" id="PS50109">
    <property type="entry name" value="HIS_KIN"/>
    <property type="match status" value="1"/>
</dbReference>
<organism evidence="14 15">
    <name type="scientific">Blastopirellula marina</name>
    <dbReference type="NCBI Taxonomy" id="124"/>
    <lineage>
        <taxon>Bacteria</taxon>
        <taxon>Pseudomonadati</taxon>
        <taxon>Planctomycetota</taxon>
        <taxon>Planctomycetia</taxon>
        <taxon>Pirellulales</taxon>
        <taxon>Pirellulaceae</taxon>
        <taxon>Blastopirellula</taxon>
    </lineage>
</organism>
<dbReference type="InterPro" id="IPR003594">
    <property type="entry name" value="HATPase_dom"/>
</dbReference>
<dbReference type="EC" id="2.7.13.3" evidence="3"/>
<dbReference type="PROSITE" id="PS50885">
    <property type="entry name" value="HAMP"/>
    <property type="match status" value="1"/>
</dbReference>
<keyword evidence="7 14" id="KW-0418">Kinase</keyword>
<evidence type="ECO:0000256" key="9">
    <source>
        <dbReference type="ARBA" id="ARBA00023012"/>
    </source>
</evidence>
<comment type="catalytic activity">
    <reaction evidence="1">
        <text>ATP + protein L-histidine = ADP + protein N-phospho-L-histidine.</text>
        <dbReference type="EC" id="2.7.13.3"/>
    </reaction>
</comment>
<evidence type="ECO:0000256" key="3">
    <source>
        <dbReference type="ARBA" id="ARBA00012438"/>
    </source>
</evidence>
<dbReference type="CDD" id="cd00082">
    <property type="entry name" value="HisKA"/>
    <property type="match status" value="1"/>
</dbReference>
<dbReference type="SUPFAM" id="SSF158472">
    <property type="entry name" value="HAMP domain-like"/>
    <property type="match status" value="1"/>
</dbReference>
<evidence type="ECO:0000256" key="8">
    <source>
        <dbReference type="ARBA" id="ARBA00022989"/>
    </source>
</evidence>
<dbReference type="InterPro" id="IPR036890">
    <property type="entry name" value="HATPase_C_sf"/>
</dbReference>
<dbReference type="OrthoDB" id="9786919at2"/>
<evidence type="ECO:0000256" key="4">
    <source>
        <dbReference type="ARBA" id="ARBA00022553"/>
    </source>
</evidence>
<gene>
    <name evidence="14" type="ORF">C5Y93_06680</name>
</gene>
<feature type="transmembrane region" description="Helical" evidence="11">
    <location>
        <begin position="160"/>
        <end position="183"/>
    </location>
</feature>
<feature type="domain" description="HAMP" evidence="13">
    <location>
        <begin position="184"/>
        <end position="237"/>
    </location>
</feature>
<evidence type="ECO:0000256" key="6">
    <source>
        <dbReference type="ARBA" id="ARBA00022692"/>
    </source>
</evidence>
<dbReference type="InterPro" id="IPR036097">
    <property type="entry name" value="HisK_dim/P_sf"/>
</dbReference>
<keyword evidence="4" id="KW-0597">Phosphoprotein</keyword>
<dbReference type="SMART" id="SM00387">
    <property type="entry name" value="HATPase_c"/>
    <property type="match status" value="1"/>
</dbReference>
<evidence type="ECO:0000313" key="15">
    <source>
        <dbReference type="Proteomes" id="UP000237819"/>
    </source>
</evidence>
<dbReference type="Pfam" id="PF00512">
    <property type="entry name" value="HisKA"/>
    <property type="match status" value="1"/>
</dbReference>
<evidence type="ECO:0000259" key="13">
    <source>
        <dbReference type="PROSITE" id="PS50885"/>
    </source>
</evidence>
<dbReference type="Gene3D" id="1.10.287.130">
    <property type="match status" value="1"/>
</dbReference>
<dbReference type="InterPro" id="IPR050428">
    <property type="entry name" value="TCS_sensor_his_kinase"/>
</dbReference>
<dbReference type="PANTHER" id="PTHR45436">
    <property type="entry name" value="SENSOR HISTIDINE KINASE YKOH"/>
    <property type="match status" value="1"/>
</dbReference>
<dbReference type="Proteomes" id="UP000237819">
    <property type="component" value="Unassembled WGS sequence"/>
</dbReference>
<protein>
    <recommendedName>
        <fullName evidence="3">histidine kinase</fullName>
        <ecNumber evidence="3">2.7.13.3</ecNumber>
    </recommendedName>
</protein>
<dbReference type="Pfam" id="PF02518">
    <property type="entry name" value="HATPase_c"/>
    <property type="match status" value="1"/>
</dbReference>
<dbReference type="GO" id="GO:0005886">
    <property type="term" value="C:plasma membrane"/>
    <property type="evidence" value="ECO:0007669"/>
    <property type="project" value="TreeGrafter"/>
</dbReference>
<accession>A0A2S8GQW6</accession>
<reference evidence="14 15" key="1">
    <citation type="submission" date="2018-02" db="EMBL/GenBank/DDBJ databases">
        <title>Comparative genomes isolates from brazilian mangrove.</title>
        <authorList>
            <person name="Araujo J.E."/>
            <person name="Taketani R.G."/>
            <person name="Silva M.C.P."/>
            <person name="Loureco M.V."/>
            <person name="Andreote F.D."/>
        </authorList>
    </citation>
    <scope>NUCLEOTIDE SEQUENCE [LARGE SCALE GENOMIC DNA]</scope>
    <source>
        <strain evidence="14 15">Nap-Phe MGV</strain>
    </source>
</reference>
<evidence type="ECO:0000259" key="12">
    <source>
        <dbReference type="PROSITE" id="PS50109"/>
    </source>
</evidence>
<dbReference type="SUPFAM" id="SSF47384">
    <property type="entry name" value="Homodimeric domain of signal transducing histidine kinase"/>
    <property type="match status" value="1"/>
</dbReference>
<dbReference type="InterPro" id="IPR005467">
    <property type="entry name" value="His_kinase_dom"/>
</dbReference>
<comment type="caution">
    <text evidence="14">The sequence shown here is derived from an EMBL/GenBank/DDBJ whole genome shotgun (WGS) entry which is preliminary data.</text>
</comment>
<evidence type="ECO:0000256" key="10">
    <source>
        <dbReference type="ARBA" id="ARBA00023136"/>
    </source>
</evidence>
<dbReference type="InterPro" id="IPR003661">
    <property type="entry name" value="HisK_dim/P_dom"/>
</dbReference>
<dbReference type="RefSeq" id="WP_105334628.1">
    <property type="nucleotide sequence ID" value="NZ_PUHZ01000007.1"/>
</dbReference>
<keyword evidence="8 11" id="KW-1133">Transmembrane helix</keyword>
<dbReference type="InterPro" id="IPR004358">
    <property type="entry name" value="Sig_transdc_His_kin-like_C"/>
</dbReference>
<name>A0A2S8GQW6_9BACT</name>
<dbReference type="Gene3D" id="6.10.340.10">
    <property type="match status" value="1"/>
</dbReference>
<keyword evidence="5" id="KW-0808">Transferase</keyword>
<dbReference type="EMBL" id="PUHZ01000007">
    <property type="protein sequence ID" value="PQO46829.1"/>
    <property type="molecule type" value="Genomic_DNA"/>
</dbReference>
<dbReference type="FunFam" id="3.30.565.10:FF:000006">
    <property type="entry name" value="Sensor histidine kinase WalK"/>
    <property type="match status" value="1"/>
</dbReference>
<dbReference type="AlphaFoldDB" id="A0A2S8GQW6"/>
<dbReference type="PRINTS" id="PR00344">
    <property type="entry name" value="BCTRLSENSOR"/>
</dbReference>
<dbReference type="CDD" id="cd06225">
    <property type="entry name" value="HAMP"/>
    <property type="match status" value="1"/>
</dbReference>
<dbReference type="Gene3D" id="3.30.565.10">
    <property type="entry name" value="Histidine kinase-like ATPase, C-terminal domain"/>
    <property type="match status" value="1"/>
</dbReference>